<accession>A0A146K3C4</accession>
<protein>
    <submittedName>
        <fullName evidence="1">Uncharacterized protein</fullName>
    </submittedName>
</protein>
<sequence length="991" mass="114201">ENVFLAKQIIQAGLLRTQTMQNMFKKITDMVFDSFFDFANFADFRFCTIILISALIQQLCQSGEYFIDVLALFQKLIIQKFQMKMQKILKPFAQQIQFQPQKISCEIDPEKTDLVNDFKKICHQFKNCEFQIQFVEDGAYQFHIHYETPICTLLTLRNQEKLLKWFLKIRTEFLTFFNTLAPKPDAENAIRYGQALKDGKVGVKSCQAADNVHFDSNIFTLLQNQAKQGLLANFKPLQIKSVFQKLLFPVSQKAENVDALCNVELTISSLQYLLNLSMQSVNQDPAENVSPDQFKRISQLMQKDRLFQSLILEQIETREDLKAFVAKKTEGRCQLLYSNELLLQREKNYSLVQELFTSFAANASNTQKQDFDNYAAFLVYNQEAMYTVKTRIVQNAKLGYKLSRKQPETSQNAKLSQTNIKISQNAFIQKVFCVRNYLVCLDSMSKIFVYQIQTQNGAEFQQVLESCKFIVNCKLFGQDQTATQFFNTINGKAELEIKNEKITDLQKQIAQLFSYDHLQIMNALNQKPVLHFQLNQPINSINVIESEKSFLILAAVETGILSFNVNFDHLISFVADQLVNAPLQADKFSFVAVKPEENRIKLHVYLQGGNCVDAKNQQQIQLDTINPDANQLFLGNCQNDQMRHLFQNVSQLMIGQQQQVFLPKLIDYAQYLKTNQHIIGKINRKVDQRIQPFQVIQLVGSYAIQQVQKILVWGNLVISLQKRQFTLHTDYGLELFKHEFDMVITDACLQQNRLLLVLQCQYIASFDLSRCILQVYYDIQQPILMVNGFYCQSLIKWYNSTHGQQVLQSSQMQMMPKQLPDLDTLIVIACTENEIQLICDDHHLLEVVFQDRKQKPTCLEISEENIFIGFSGGALIELKFTETGLIMVNYPNKPSSYNPLRLYNQTQQAGDTQIFQGSGIDQFQLISKVLEGNRLILNEIALNEEMKSGFEIQKELDHQKSQGHIDGIIKIQKIGQKLISVDCSGKAIVWM</sequence>
<dbReference type="EMBL" id="GDID01006211">
    <property type="protein sequence ID" value="JAP90395.1"/>
    <property type="molecule type" value="Transcribed_RNA"/>
</dbReference>
<evidence type="ECO:0000313" key="1">
    <source>
        <dbReference type="EMBL" id="JAP90395.1"/>
    </source>
</evidence>
<proteinExistence type="predicted"/>
<feature type="non-terminal residue" evidence="1">
    <location>
        <position position="1"/>
    </location>
</feature>
<organism evidence="1">
    <name type="scientific">Trepomonas sp. PC1</name>
    <dbReference type="NCBI Taxonomy" id="1076344"/>
    <lineage>
        <taxon>Eukaryota</taxon>
        <taxon>Metamonada</taxon>
        <taxon>Diplomonadida</taxon>
        <taxon>Hexamitidae</taxon>
        <taxon>Hexamitinae</taxon>
        <taxon>Trepomonas</taxon>
    </lineage>
</organism>
<gene>
    <name evidence="1" type="ORF">TPC1_30110</name>
</gene>
<reference evidence="1" key="1">
    <citation type="submission" date="2015-07" db="EMBL/GenBank/DDBJ databases">
        <title>Adaptation to a free-living lifestyle via gene acquisitions in the diplomonad Trepomonas sp. PC1.</title>
        <authorList>
            <person name="Xu F."/>
            <person name="Jerlstrom-Hultqvist J."/>
            <person name="Kolisko M."/>
            <person name="Simpson A.G.B."/>
            <person name="Roger A.J."/>
            <person name="Svard S.G."/>
            <person name="Andersson J.O."/>
        </authorList>
    </citation>
    <scope>NUCLEOTIDE SEQUENCE</scope>
    <source>
        <strain evidence="1">PC1</strain>
    </source>
</reference>
<dbReference type="AlphaFoldDB" id="A0A146K3C4"/>
<name>A0A146K3C4_9EUKA</name>